<evidence type="ECO:0000313" key="2">
    <source>
        <dbReference type="EMBL" id="MBA0549510.1"/>
    </source>
</evidence>
<gene>
    <name evidence="2" type="ORF">Golob_020536</name>
</gene>
<dbReference type="EMBL" id="JABEZX010000001">
    <property type="protein sequence ID" value="MBA0549510.1"/>
    <property type="molecule type" value="Genomic_DNA"/>
</dbReference>
<dbReference type="Gene3D" id="3.40.50.1110">
    <property type="entry name" value="SGNH hydrolase"/>
    <property type="match status" value="1"/>
</dbReference>
<organism evidence="2 3">
    <name type="scientific">Gossypium lobatum</name>
    <dbReference type="NCBI Taxonomy" id="34289"/>
    <lineage>
        <taxon>Eukaryota</taxon>
        <taxon>Viridiplantae</taxon>
        <taxon>Streptophyta</taxon>
        <taxon>Embryophyta</taxon>
        <taxon>Tracheophyta</taxon>
        <taxon>Spermatophyta</taxon>
        <taxon>Magnoliopsida</taxon>
        <taxon>eudicotyledons</taxon>
        <taxon>Gunneridae</taxon>
        <taxon>Pentapetalae</taxon>
        <taxon>rosids</taxon>
        <taxon>malvids</taxon>
        <taxon>Malvales</taxon>
        <taxon>Malvaceae</taxon>
        <taxon>Malvoideae</taxon>
        <taxon>Gossypium</taxon>
    </lineage>
</organism>
<sequence>MVESDENGFDLNEGDVIITVGTCMDPTTTIFSFLSLLLFGSATNFNRDLPSESCRFPAIFNFGASNSDTGGYAAAFIQLQSPNGDTFFGMPAGRFCDGRLIVDFTGT</sequence>
<protein>
    <submittedName>
        <fullName evidence="2">Uncharacterized protein</fullName>
    </submittedName>
</protein>
<dbReference type="PANTHER" id="PTHR22835:SF292">
    <property type="entry name" value="ESTERASE-LIKE ISOFORM X1"/>
    <property type="match status" value="1"/>
</dbReference>
<dbReference type="Proteomes" id="UP000593572">
    <property type="component" value="Unassembled WGS sequence"/>
</dbReference>
<evidence type="ECO:0000256" key="1">
    <source>
        <dbReference type="ARBA" id="ARBA00008668"/>
    </source>
</evidence>
<comment type="similarity">
    <text evidence="1">Belongs to the 'GDSL' lipolytic enzyme family.</text>
</comment>
<dbReference type="PANTHER" id="PTHR22835">
    <property type="entry name" value="ZINC FINGER FYVE DOMAIN CONTAINING PROTEIN"/>
    <property type="match status" value="1"/>
</dbReference>
<dbReference type="InterPro" id="IPR036514">
    <property type="entry name" value="SGNH_hydro_sf"/>
</dbReference>
<evidence type="ECO:0000313" key="3">
    <source>
        <dbReference type="Proteomes" id="UP000593572"/>
    </source>
</evidence>
<proteinExistence type="inferred from homology"/>
<accession>A0A7J8LAM8</accession>
<name>A0A7J8LAM8_9ROSI</name>
<comment type="caution">
    <text evidence="2">The sequence shown here is derived from an EMBL/GenBank/DDBJ whole genome shotgun (WGS) entry which is preliminary data.</text>
</comment>
<dbReference type="AlphaFoldDB" id="A0A7J8LAM8"/>
<keyword evidence="3" id="KW-1185">Reference proteome</keyword>
<reference evidence="2 3" key="1">
    <citation type="journal article" date="2019" name="Genome Biol. Evol.">
        <title>Insights into the evolution of the New World diploid cottons (Gossypium, subgenus Houzingenia) based on genome sequencing.</title>
        <authorList>
            <person name="Grover C.E."/>
            <person name="Arick M.A. 2nd"/>
            <person name="Thrash A."/>
            <person name="Conover J.L."/>
            <person name="Sanders W.S."/>
            <person name="Peterson D.G."/>
            <person name="Frelichowski J.E."/>
            <person name="Scheffler J.A."/>
            <person name="Scheffler B.E."/>
            <person name="Wendel J.F."/>
        </authorList>
    </citation>
    <scope>NUCLEOTIDE SEQUENCE [LARGE SCALE GENOMIC DNA]</scope>
    <source>
        <strain evidence="2">157</strain>
        <tissue evidence="2">Leaf</tissue>
    </source>
</reference>